<dbReference type="EMBL" id="FN653046">
    <property type="protein sequence ID" value="CBY24555.1"/>
    <property type="molecule type" value="Genomic_DNA"/>
</dbReference>
<organism evidence="1">
    <name type="scientific">Oikopleura dioica</name>
    <name type="common">Tunicate</name>
    <dbReference type="NCBI Taxonomy" id="34765"/>
    <lineage>
        <taxon>Eukaryota</taxon>
        <taxon>Metazoa</taxon>
        <taxon>Chordata</taxon>
        <taxon>Tunicata</taxon>
        <taxon>Appendicularia</taxon>
        <taxon>Copelata</taxon>
        <taxon>Oikopleuridae</taxon>
        <taxon>Oikopleura</taxon>
    </lineage>
</organism>
<dbReference type="AlphaFoldDB" id="E4XG15"/>
<dbReference type="Proteomes" id="UP000001307">
    <property type="component" value="Unassembled WGS sequence"/>
</dbReference>
<reference evidence="1" key="1">
    <citation type="journal article" date="2010" name="Science">
        <title>Plasticity of animal genome architecture unmasked by rapid evolution of a pelagic tunicate.</title>
        <authorList>
            <person name="Denoeud F."/>
            <person name="Henriet S."/>
            <person name="Mungpakdee S."/>
            <person name="Aury J.M."/>
            <person name="Da Silva C."/>
            <person name="Brinkmann H."/>
            <person name="Mikhaleva J."/>
            <person name="Olsen L.C."/>
            <person name="Jubin C."/>
            <person name="Canestro C."/>
            <person name="Bouquet J.M."/>
            <person name="Danks G."/>
            <person name="Poulain J."/>
            <person name="Campsteijn C."/>
            <person name="Adamski M."/>
            <person name="Cross I."/>
            <person name="Yadetie F."/>
            <person name="Muffato M."/>
            <person name="Louis A."/>
            <person name="Butcher S."/>
            <person name="Tsagkogeorga G."/>
            <person name="Konrad A."/>
            <person name="Singh S."/>
            <person name="Jensen M.F."/>
            <person name="Cong E.H."/>
            <person name="Eikeseth-Otteraa H."/>
            <person name="Noel B."/>
            <person name="Anthouard V."/>
            <person name="Porcel B.M."/>
            <person name="Kachouri-Lafond R."/>
            <person name="Nishino A."/>
            <person name="Ugolini M."/>
            <person name="Chourrout P."/>
            <person name="Nishida H."/>
            <person name="Aasland R."/>
            <person name="Huzurbazar S."/>
            <person name="Westhof E."/>
            <person name="Delsuc F."/>
            <person name="Lehrach H."/>
            <person name="Reinhardt R."/>
            <person name="Weissenbach J."/>
            <person name="Roy S.W."/>
            <person name="Artiguenave F."/>
            <person name="Postlethwait J.H."/>
            <person name="Manak J.R."/>
            <person name="Thompson E.M."/>
            <person name="Jaillon O."/>
            <person name="Du Pasquier L."/>
            <person name="Boudinot P."/>
            <person name="Liberles D.A."/>
            <person name="Volff J.N."/>
            <person name="Philippe H."/>
            <person name="Lenhard B."/>
            <person name="Roest Crollius H."/>
            <person name="Wincker P."/>
            <person name="Chourrout D."/>
        </authorList>
    </citation>
    <scope>NUCLEOTIDE SEQUENCE [LARGE SCALE GENOMIC DNA]</scope>
</reference>
<evidence type="ECO:0000313" key="2">
    <source>
        <dbReference type="Proteomes" id="UP000001307"/>
    </source>
</evidence>
<evidence type="ECO:0000313" key="1">
    <source>
        <dbReference type="EMBL" id="CBY24555.1"/>
    </source>
</evidence>
<name>E4XG15_OIKDI</name>
<accession>E4XG15</accession>
<protein>
    <submittedName>
        <fullName evidence="1">Uncharacterized protein</fullName>
    </submittedName>
</protein>
<keyword evidence="2" id="KW-1185">Reference proteome</keyword>
<proteinExistence type="predicted"/>
<gene>
    <name evidence="1" type="ORF">GSOID_T00010423001</name>
</gene>
<dbReference type="InParanoid" id="E4XG15"/>
<dbReference type="OrthoDB" id="10396145at2759"/>
<sequence>MQNLSHLSFGTDCYGAAVVIGELAERLTTDVDRKERWKAILSKMKNGRISLTAGIAEVRVILKSIESLPNSFESLEDEIKEDKEIKTTDSSFEIVSDLLTERKILARSSRRLREVSNALNEMDSLQSVPPSTSLDGLLRSRPNVDRVDKIIKKANEKNALPRWFHFLLKYGIVQAKSSFNVVVSELEVSISVEKDHFKNEELLVKCVRCVKRPDPCCEFCKQGKIVRKKTKTKQKQETQSRKLKKILGSPTGMDQKLLNRLTQAAGSQVKCKSHKPDTKECEFETEVKEVFSEELEKLETGSTNISLNSSVIVIPVYELTMSNTVDRASFLICGSNYEIKLKDRRKLTPAVSRKSSLISSFPLLSCNFKFPLKAKTNQTKPILNSK</sequence>